<accession>A0A3G4ZZW7</accession>
<organism evidence="1">
    <name type="scientific">Harvfovirus sp</name>
    <dbReference type="NCBI Taxonomy" id="2487768"/>
    <lineage>
        <taxon>Viruses</taxon>
        <taxon>Varidnaviria</taxon>
        <taxon>Bamfordvirae</taxon>
        <taxon>Nucleocytoviricota</taxon>
        <taxon>Megaviricetes</taxon>
        <taxon>Imitervirales</taxon>
        <taxon>Mimiviridae</taxon>
        <taxon>Klosneuvirinae</taxon>
    </lineage>
</organism>
<name>A0A3G4ZZW7_9VIRU</name>
<gene>
    <name evidence="1" type="ORF">Harvfovirus2_56</name>
</gene>
<evidence type="ECO:0000313" key="1">
    <source>
        <dbReference type="EMBL" id="AYV80526.1"/>
    </source>
</evidence>
<sequence length="95" mass="10713">MAIDSIDASNESWNAFKLRPEVKTVGDLTGDESAKLEAKWATAEQCWYDPTTREIKMSGDLKYLLTHMDAIANSLDPNHVHEAKLIILLLRSKKI</sequence>
<proteinExistence type="predicted"/>
<dbReference type="EMBL" id="MK072244">
    <property type="protein sequence ID" value="AYV80526.1"/>
    <property type="molecule type" value="Genomic_DNA"/>
</dbReference>
<reference evidence="1" key="1">
    <citation type="submission" date="2018-10" db="EMBL/GenBank/DDBJ databases">
        <title>Hidden diversity of soil giant viruses.</title>
        <authorList>
            <person name="Schulz F."/>
            <person name="Alteio L."/>
            <person name="Goudeau D."/>
            <person name="Ryan E.M."/>
            <person name="Malmstrom R.R."/>
            <person name="Blanchard J."/>
            <person name="Woyke T."/>
        </authorList>
    </citation>
    <scope>NUCLEOTIDE SEQUENCE</scope>
    <source>
        <strain evidence="1">HAV1</strain>
    </source>
</reference>
<protein>
    <submittedName>
        <fullName evidence="1">Uncharacterized protein</fullName>
    </submittedName>
</protein>